<dbReference type="RefSeq" id="WP_115885317.1">
    <property type="nucleotide sequence ID" value="NZ_CBCSHX010000006.1"/>
</dbReference>
<dbReference type="OrthoDB" id="4380123at2"/>
<dbReference type="AlphaFoldDB" id="A0A3E0AVQ1"/>
<organism evidence="1 2">
    <name type="scientific">Jeotgalicoccus halotolerans</name>
    <dbReference type="NCBI Taxonomy" id="157227"/>
    <lineage>
        <taxon>Bacteria</taxon>
        <taxon>Bacillati</taxon>
        <taxon>Bacillota</taxon>
        <taxon>Bacilli</taxon>
        <taxon>Bacillales</taxon>
        <taxon>Staphylococcaceae</taxon>
        <taxon>Jeotgalicoccus</taxon>
    </lineage>
</organism>
<gene>
    <name evidence="1" type="ORF">DFR63_1517</name>
</gene>
<evidence type="ECO:0000313" key="1">
    <source>
        <dbReference type="EMBL" id="REG23771.1"/>
    </source>
</evidence>
<dbReference type="PANTHER" id="PTHR17985:SF8">
    <property type="entry name" value="TRANSPORT AND GOLGI ORGANIZATION PROTEIN 2 HOMOLOG"/>
    <property type="match status" value="1"/>
</dbReference>
<protein>
    <submittedName>
        <fullName evidence="1">Uncharacterized protein with NRDE domain</fullName>
    </submittedName>
</protein>
<accession>A0A3E0AVQ1</accession>
<sequence length="257" mass="29114">MCLINFNIGTHKKYKMVFAANRDEFYSRPTAPMSYWEDHQNILGGRDLKAKGTWLAVSKSGKIGALTNIRTPKEMTLKAEKSRGELIVNYLLSEESPKEYLTNLSEYSSDYAGFNLLTGTPDELYYMNNYDNKISRVTEGTHGLSNEYLDTPWPKVVIGKEKLDEVLSEDEVDIDALFNLLRIDTEAADDIVQKTGVEFELEKKLSPLFIDIPDFDYGTRCSTVVLVDHQNNITLIERTFKNGALTGEVTETISVNK</sequence>
<comment type="caution">
    <text evidence="1">The sequence shown here is derived from an EMBL/GenBank/DDBJ whole genome shotgun (WGS) entry which is preliminary data.</text>
</comment>
<dbReference type="InterPro" id="IPR008551">
    <property type="entry name" value="TANGO2"/>
</dbReference>
<dbReference type="Pfam" id="PF05742">
    <property type="entry name" value="TANGO2"/>
    <property type="match status" value="1"/>
</dbReference>
<evidence type="ECO:0000313" key="2">
    <source>
        <dbReference type="Proteomes" id="UP000257076"/>
    </source>
</evidence>
<dbReference type="PANTHER" id="PTHR17985">
    <property type="entry name" value="SER/THR-RICH PROTEIN T10 IN DGCR REGION"/>
    <property type="match status" value="1"/>
</dbReference>
<name>A0A3E0AVQ1_9STAP</name>
<dbReference type="Proteomes" id="UP000257076">
    <property type="component" value="Unassembled WGS sequence"/>
</dbReference>
<reference evidence="1 2" key="1">
    <citation type="submission" date="2018-08" db="EMBL/GenBank/DDBJ databases">
        <title>Genomic Encyclopedia of Type Strains, Phase IV (KMG-IV): sequencing the most valuable type-strain genomes for metagenomic binning, comparative biology and taxonomic classification.</title>
        <authorList>
            <person name="Goeker M."/>
        </authorList>
    </citation>
    <scope>NUCLEOTIDE SEQUENCE [LARGE SCALE GENOMIC DNA]</scope>
    <source>
        <strain evidence="1 2">DSM 17274</strain>
    </source>
</reference>
<keyword evidence="2" id="KW-1185">Reference proteome</keyword>
<proteinExistence type="predicted"/>
<dbReference type="EMBL" id="QUMW01000012">
    <property type="protein sequence ID" value="REG23771.1"/>
    <property type="molecule type" value="Genomic_DNA"/>
</dbReference>